<reference evidence="2 3" key="1">
    <citation type="journal article" date="2014" name="Agronomy (Basel)">
        <title>A Draft Genome Sequence for Ensete ventricosum, the Drought-Tolerant Tree Against Hunger.</title>
        <authorList>
            <person name="Harrison J."/>
            <person name="Moore K.A."/>
            <person name="Paszkiewicz K."/>
            <person name="Jones T."/>
            <person name="Grant M."/>
            <person name="Ambacheew D."/>
            <person name="Muzemil S."/>
            <person name="Studholme D.J."/>
        </authorList>
    </citation>
    <scope>NUCLEOTIDE SEQUENCE [LARGE SCALE GENOMIC DNA]</scope>
</reference>
<protein>
    <submittedName>
        <fullName evidence="2">Uncharacterized protein</fullName>
    </submittedName>
</protein>
<evidence type="ECO:0000313" key="3">
    <source>
        <dbReference type="Proteomes" id="UP000287651"/>
    </source>
</evidence>
<organism evidence="2 3">
    <name type="scientific">Ensete ventricosum</name>
    <name type="common">Abyssinian banana</name>
    <name type="synonym">Musa ensete</name>
    <dbReference type="NCBI Taxonomy" id="4639"/>
    <lineage>
        <taxon>Eukaryota</taxon>
        <taxon>Viridiplantae</taxon>
        <taxon>Streptophyta</taxon>
        <taxon>Embryophyta</taxon>
        <taxon>Tracheophyta</taxon>
        <taxon>Spermatophyta</taxon>
        <taxon>Magnoliopsida</taxon>
        <taxon>Liliopsida</taxon>
        <taxon>Zingiberales</taxon>
        <taxon>Musaceae</taxon>
        <taxon>Ensete</taxon>
    </lineage>
</organism>
<name>A0A427BB24_ENSVE</name>
<dbReference type="EMBL" id="AMZH03000076">
    <property type="protein sequence ID" value="RRT85691.1"/>
    <property type="molecule type" value="Genomic_DNA"/>
</dbReference>
<dbReference type="AlphaFoldDB" id="A0A427BB24"/>
<proteinExistence type="predicted"/>
<keyword evidence="1" id="KW-1133">Transmembrane helix</keyword>
<comment type="caution">
    <text evidence="2">The sequence shown here is derived from an EMBL/GenBank/DDBJ whole genome shotgun (WGS) entry which is preliminary data.</text>
</comment>
<gene>
    <name evidence="2" type="ORF">B296_00008486</name>
</gene>
<sequence length="196" mass="21240">MSVFVKRSCVLAALNAAPLSPPLLKTLDAFRAGKPSRSHPSVAIVVSYDPSTYSLLLLVHSLLAPAPVPTSSLVVLLLFYLSSSSSSFFLLSSSLLILLVPLSLRWVSFLTSAIGPRVAAACASAALSVLTREDSRGHCFCCQLFIFHFFYMFEGSDLRVCIPKLASVGHMETWVLTKVYCCYSSGLDFIIVEVVP</sequence>
<accession>A0A427BB24</accession>
<keyword evidence="1" id="KW-0472">Membrane</keyword>
<evidence type="ECO:0000313" key="2">
    <source>
        <dbReference type="EMBL" id="RRT85691.1"/>
    </source>
</evidence>
<feature type="transmembrane region" description="Helical" evidence="1">
    <location>
        <begin position="88"/>
        <end position="107"/>
    </location>
</feature>
<evidence type="ECO:0000256" key="1">
    <source>
        <dbReference type="SAM" id="Phobius"/>
    </source>
</evidence>
<feature type="transmembrane region" description="Helical" evidence="1">
    <location>
        <begin position="53"/>
        <end position="81"/>
    </location>
</feature>
<dbReference type="Proteomes" id="UP000287651">
    <property type="component" value="Unassembled WGS sequence"/>
</dbReference>
<keyword evidence="1" id="KW-0812">Transmembrane</keyword>